<dbReference type="InterPro" id="IPR050199">
    <property type="entry name" value="IgHV"/>
</dbReference>
<keyword evidence="4" id="KW-0732">Signal</keyword>
<dbReference type="Pfam" id="PF07686">
    <property type="entry name" value="V-set"/>
    <property type="match status" value="3"/>
</dbReference>
<reference evidence="6 7" key="1">
    <citation type="submission" date="2024-09" db="EMBL/GenBank/DDBJ databases">
        <title>A chromosome-level genome assembly of Gray's grenadier anchovy, Coilia grayii.</title>
        <authorList>
            <person name="Fu Z."/>
        </authorList>
    </citation>
    <scope>NUCLEOTIDE SEQUENCE [LARGE SCALE GENOMIC DNA]</scope>
    <source>
        <strain evidence="6">G4</strain>
        <tissue evidence="6">Muscle</tissue>
    </source>
</reference>
<dbReference type="InterPro" id="IPR013783">
    <property type="entry name" value="Ig-like_fold"/>
</dbReference>
<dbReference type="InterPro" id="IPR013106">
    <property type="entry name" value="Ig_V-set"/>
</dbReference>
<dbReference type="PROSITE" id="PS50835">
    <property type="entry name" value="IG_LIKE"/>
    <property type="match status" value="3"/>
</dbReference>
<feature type="domain" description="Ig-like" evidence="5">
    <location>
        <begin position="274"/>
        <end position="376"/>
    </location>
</feature>
<organism evidence="6 7">
    <name type="scientific">Coilia grayii</name>
    <name type="common">Gray's grenadier anchovy</name>
    <dbReference type="NCBI Taxonomy" id="363190"/>
    <lineage>
        <taxon>Eukaryota</taxon>
        <taxon>Metazoa</taxon>
        <taxon>Chordata</taxon>
        <taxon>Craniata</taxon>
        <taxon>Vertebrata</taxon>
        <taxon>Euteleostomi</taxon>
        <taxon>Actinopterygii</taxon>
        <taxon>Neopterygii</taxon>
        <taxon>Teleostei</taxon>
        <taxon>Clupei</taxon>
        <taxon>Clupeiformes</taxon>
        <taxon>Clupeoidei</taxon>
        <taxon>Engraulidae</taxon>
        <taxon>Coilinae</taxon>
        <taxon>Coilia</taxon>
    </lineage>
</organism>
<comment type="caution">
    <text evidence="6">The sequence shown here is derived from an EMBL/GenBank/DDBJ whole genome shotgun (WGS) entry which is preliminary data.</text>
</comment>
<accession>A0ABD1KQJ3</accession>
<keyword evidence="3" id="KW-1280">Immunoglobulin</keyword>
<gene>
    <name evidence="6" type="ORF">ACEWY4_003174</name>
</gene>
<dbReference type="SMART" id="SM00409">
    <property type="entry name" value="IG"/>
    <property type="match status" value="3"/>
</dbReference>
<dbReference type="GO" id="GO:0019814">
    <property type="term" value="C:immunoglobulin complex"/>
    <property type="evidence" value="ECO:0007669"/>
    <property type="project" value="UniProtKB-KW"/>
</dbReference>
<evidence type="ECO:0000256" key="2">
    <source>
        <dbReference type="ARBA" id="ARBA00023130"/>
    </source>
</evidence>
<protein>
    <recommendedName>
        <fullName evidence="5">Ig-like domain-containing protein</fullName>
    </recommendedName>
</protein>
<keyword evidence="7" id="KW-1185">Reference proteome</keyword>
<dbReference type="Gene3D" id="2.60.40.10">
    <property type="entry name" value="Immunoglobulins"/>
    <property type="match status" value="3"/>
</dbReference>
<keyword evidence="1" id="KW-0391">Immunity</keyword>
<keyword evidence="2" id="KW-1064">Adaptive immunity</keyword>
<dbReference type="SUPFAM" id="SSF48726">
    <property type="entry name" value="Immunoglobulin"/>
    <property type="match status" value="3"/>
</dbReference>
<dbReference type="InterPro" id="IPR036179">
    <property type="entry name" value="Ig-like_dom_sf"/>
</dbReference>
<sequence>MSLSALLLLLAATSSVHSEQLTQPASVTLQPGQTLTINCQVSYSVTSYSTAWIRQPSGKGLEWINVISSGGSTDHKESLKNKFSVSRDTSSTTITLQGKNMQPEDSAVYYSPQKLLDSGELRRAAASIMSTMTASLLLLLMLAVTYCTQGIELIQPSHMVVSPGQSVSISCKVSGFSISSYCPRWIRQPAGKPLEWIGSICGDGSSYVKDSLKSKISFTADSSSKTVFLKAQNFQTEDTAKYQESSSAVQPQKHSMILTHLLGLLLIAASCVRSDVVLTQPSSMMTQPGQTLRLTCNVAGYSLTDSCCCTGWVRQPAGKALEWIALICSGGNTYYSDKLKNKFSISRDTSSSTVTLQGQNLQAEDTAVYYCARYPR</sequence>
<dbReference type="Proteomes" id="UP001591681">
    <property type="component" value="Unassembled WGS sequence"/>
</dbReference>
<name>A0ABD1KQJ3_9TELE</name>
<dbReference type="EMBL" id="JBHFQA010000003">
    <property type="protein sequence ID" value="KAL2101413.1"/>
    <property type="molecule type" value="Genomic_DNA"/>
</dbReference>
<dbReference type="SMART" id="SM00406">
    <property type="entry name" value="IGv"/>
    <property type="match status" value="3"/>
</dbReference>
<feature type="domain" description="Ig-like" evidence="5">
    <location>
        <begin position="149"/>
        <end position="242"/>
    </location>
</feature>
<evidence type="ECO:0000256" key="3">
    <source>
        <dbReference type="ARBA" id="ARBA00043265"/>
    </source>
</evidence>
<evidence type="ECO:0000313" key="6">
    <source>
        <dbReference type="EMBL" id="KAL2101413.1"/>
    </source>
</evidence>
<dbReference type="GO" id="GO:0005576">
    <property type="term" value="C:extracellular region"/>
    <property type="evidence" value="ECO:0007669"/>
    <property type="project" value="UniProtKB-ARBA"/>
</dbReference>
<evidence type="ECO:0000256" key="1">
    <source>
        <dbReference type="ARBA" id="ARBA00022859"/>
    </source>
</evidence>
<evidence type="ECO:0000259" key="5">
    <source>
        <dbReference type="PROSITE" id="PS50835"/>
    </source>
</evidence>
<dbReference type="InterPro" id="IPR003599">
    <property type="entry name" value="Ig_sub"/>
</dbReference>
<dbReference type="InterPro" id="IPR007110">
    <property type="entry name" value="Ig-like_dom"/>
</dbReference>
<dbReference type="GO" id="GO:0002250">
    <property type="term" value="P:adaptive immune response"/>
    <property type="evidence" value="ECO:0007669"/>
    <property type="project" value="UniProtKB-KW"/>
</dbReference>
<dbReference type="AlphaFoldDB" id="A0ABD1KQJ3"/>
<dbReference type="PANTHER" id="PTHR23266">
    <property type="entry name" value="IMMUNOGLOBULIN HEAVY CHAIN"/>
    <property type="match status" value="1"/>
</dbReference>
<feature type="chain" id="PRO_5044879823" description="Ig-like domain-containing protein" evidence="4">
    <location>
        <begin position="19"/>
        <end position="376"/>
    </location>
</feature>
<proteinExistence type="predicted"/>
<feature type="signal peptide" evidence="4">
    <location>
        <begin position="1"/>
        <end position="18"/>
    </location>
</feature>
<evidence type="ECO:0000256" key="4">
    <source>
        <dbReference type="SAM" id="SignalP"/>
    </source>
</evidence>
<evidence type="ECO:0000313" key="7">
    <source>
        <dbReference type="Proteomes" id="UP001591681"/>
    </source>
</evidence>
<feature type="domain" description="Ig-like" evidence="5">
    <location>
        <begin position="18"/>
        <end position="109"/>
    </location>
</feature>